<comment type="caution">
    <text evidence="2">The sequence shown here is derived from an EMBL/GenBank/DDBJ whole genome shotgun (WGS) entry which is preliminary data.</text>
</comment>
<sequence>MNRTFRTQLDFVSVIKLSATLGFGSGIFITILTVLPFFHSDQSLLEGGLVFLLTPLASAFGGGVTGAFGFPFYYWYSNKIKGQYLSGKFAEETENKE</sequence>
<protein>
    <submittedName>
        <fullName evidence="2">Uncharacterized protein</fullName>
    </submittedName>
</protein>
<evidence type="ECO:0000313" key="2">
    <source>
        <dbReference type="EMBL" id="KID56976.1"/>
    </source>
</evidence>
<evidence type="ECO:0000313" key="3">
    <source>
        <dbReference type="Proteomes" id="UP000031327"/>
    </source>
</evidence>
<accession>A0A0C1Q8H1</accession>
<keyword evidence="1" id="KW-1133">Transmembrane helix</keyword>
<dbReference type="RefSeq" id="WP_039610036.1">
    <property type="nucleotide sequence ID" value="NZ_JWIC01000006.1"/>
</dbReference>
<dbReference type="OrthoDB" id="6402017at2"/>
<evidence type="ECO:0000256" key="1">
    <source>
        <dbReference type="SAM" id="Phobius"/>
    </source>
</evidence>
<feature type="transmembrane region" description="Helical" evidence="1">
    <location>
        <begin position="12"/>
        <end position="38"/>
    </location>
</feature>
<keyword evidence="1" id="KW-0812">Transmembrane</keyword>
<dbReference type="Proteomes" id="UP000031327">
    <property type="component" value="Unassembled WGS sequence"/>
</dbReference>
<dbReference type="AlphaFoldDB" id="A0A0C1Q8H1"/>
<feature type="transmembrane region" description="Helical" evidence="1">
    <location>
        <begin position="50"/>
        <end position="76"/>
    </location>
</feature>
<gene>
    <name evidence="2" type="ORF">JF50_13985</name>
</gene>
<keyword evidence="1" id="KW-0472">Membrane</keyword>
<reference evidence="2 3" key="1">
    <citation type="submission" date="2014-12" db="EMBL/GenBank/DDBJ databases">
        <title>Draft Genome Sequence of Pseudoalteromonas luteoviolacea HI1.</title>
        <authorList>
            <person name="Asahina A.Y."/>
            <person name="Hadfield M.G."/>
        </authorList>
    </citation>
    <scope>NUCLEOTIDE SEQUENCE [LARGE SCALE GENOMIC DNA]</scope>
    <source>
        <strain evidence="2 3">HI1</strain>
    </source>
</reference>
<name>A0A0C1Q8H1_9GAMM</name>
<proteinExistence type="predicted"/>
<dbReference type="EMBL" id="JWIC01000006">
    <property type="protein sequence ID" value="KID56976.1"/>
    <property type="molecule type" value="Genomic_DNA"/>
</dbReference>
<organism evidence="2 3">
    <name type="scientific">Pseudoalteromonas luteoviolacea</name>
    <dbReference type="NCBI Taxonomy" id="43657"/>
    <lineage>
        <taxon>Bacteria</taxon>
        <taxon>Pseudomonadati</taxon>
        <taxon>Pseudomonadota</taxon>
        <taxon>Gammaproteobacteria</taxon>
        <taxon>Alteromonadales</taxon>
        <taxon>Pseudoalteromonadaceae</taxon>
        <taxon>Pseudoalteromonas</taxon>
    </lineage>
</organism>